<evidence type="ECO:0000313" key="2">
    <source>
        <dbReference type="Proteomes" id="UP000028480"/>
    </source>
</evidence>
<name>A0A077QEM5_XENBV</name>
<reference evidence="1" key="1">
    <citation type="submission" date="2013-07" db="EMBL/GenBank/DDBJ databases">
        <title>Sub-species coevolution in mutualistic symbiosis.</title>
        <authorList>
            <person name="Murfin K."/>
            <person name="Klassen J."/>
            <person name="Lee M."/>
            <person name="Forst S."/>
            <person name="Stock P."/>
            <person name="Goodrich-Blair H."/>
        </authorList>
    </citation>
    <scope>NUCLEOTIDE SEQUENCE [LARGE SCALE GENOMIC DNA]</scope>
    <source>
        <strain evidence="1">Intermedium</strain>
    </source>
</reference>
<gene>
    <name evidence="1" type="ORF">XBI1_1740022</name>
</gene>
<organism evidence="1 2">
    <name type="scientific">Xenorhabdus bovienii str. Intermedium</name>
    <dbReference type="NCBI Taxonomy" id="1379677"/>
    <lineage>
        <taxon>Bacteria</taxon>
        <taxon>Pseudomonadati</taxon>
        <taxon>Pseudomonadota</taxon>
        <taxon>Gammaproteobacteria</taxon>
        <taxon>Enterobacterales</taxon>
        <taxon>Morganellaceae</taxon>
        <taxon>Xenorhabdus</taxon>
    </lineage>
</organism>
<proteinExistence type="predicted"/>
<comment type="caution">
    <text evidence="1">The sequence shown here is derived from an EMBL/GenBank/DDBJ whole genome shotgun (WGS) entry which is preliminary data.</text>
</comment>
<evidence type="ECO:0000313" key="1">
    <source>
        <dbReference type="EMBL" id="CDH31889.1"/>
    </source>
</evidence>
<protein>
    <submittedName>
        <fullName evidence="1">Uncharacterized protein</fullName>
    </submittedName>
</protein>
<sequence length="72" mass="8293">MLKILEAVGIILRGYSQGGVQGRSHWPHLNKQQGGWQKKLANNLIGKVSHLSRFFEAFRNFIGNRKNCKQRM</sequence>
<dbReference type="EMBL" id="CBTB010000084">
    <property type="protein sequence ID" value="CDH31889.1"/>
    <property type="molecule type" value="Genomic_DNA"/>
</dbReference>
<accession>A0A077QEM5</accession>
<dbReference type="HOGENOM" id="CLU_2721339_0_0_6"/>
<dbReference type="AlphaFoldDB" id="A0A077QEM5"/>
<dbReference type="Proteomes" id="UP000028480">
    <property type="component" value="Unassembled WGS sequence"/>
</dbReference>